<dbReference type="AlphaFoldDB" id="A0AAV7JUB9"/>
<dbReference type="PANTHER" id="PTHR34524">
    <property type="entry name" value="CALCYPHOSIN"/>
    <property type="match status" value="1"/>
</dbReference>
<keyword evidence="2" id="KW-0677">Repeat</keyword>
<dbReference type="InterPro" id="IPR002048">
    <property type="entry name" value="EF_hand_dom"/>
</dbReference>
<dbReference type="InterPro" id="IPR018247">
    <property type="entry name" value="EF_Hand_1_Ca_BS"/>
</dbReference>
<dbReference type="SUPFAM" id="SSF47473">
    <property type="entry name" value="EF-hand"/>
    <property type="match status" value="1"/>
</dbReference>
<dbReference type="InterPro" id="IPR011992">
    <property type="entry name" value="EF-hand-dom_pair"/>
</dbReference>
<dbReference type="EMBL" id="JAKMXF010000300">
    <property type="protein sequence ID" value="KAI6652089.1"/>
    <property type="molecule type" value="Genomic_DNA"/>
</dbReference>
<evidence type="ECO:0000256" key="1">
    <source>
        <dbReference type="ARBA" id="ARBA00022723"/>
    </source>
</evidence>
<evidence type="ECO:0000256" key="3">
    <source>
        <dbReference type="ARBA" id="ARBA00022837"/>
    </source>
</evidence>
<keyword evidence="6" id="KW-1185">Reference proteome</keyword>
<evidence type="ECO:0000259" key="4">
    <source>
        <dbReference type="PROSITE" id="PS50222"/>
    </source>
</evidence>
<dbReference type="PROSITE" id="PS00018">
    <property type="entry name" value="EF_HAND_1"/>
    <property type="match status" value="3"/>
</dbReference>
<evidence type="ECO:0000313" key="6">
    <source>
        <dbReference type="Proteomes" id="UP001165289"/>
    </source>
</evidence>
<feature type="domain" description="EF-hand" evidence="4">
    <location>
        <begin position="79"/>
        <end position="110"/>
    </location>
</feature>
<feature type="domain" description="EF-hand" evidence="4">
    <location>
        <begin position="39"/>
        <end position="74"/>
    </location>
</feature>
<name>A0AAV7JUB9_9METZ</name>
<evidence type="ECO:0000256" key="2">
    <source>
        <dbReference type="ARBA" id="ARBA00022737"/>
    </source>
</evidence>
<evidence type="ECO:0000313" key="5">
    <source>
        <dbReference type="EMBL" id="KAI6652089.1"/>
    </source>
</evidence>
<dbReference type="Pfam" id="PF13499">
    <property type="entry name" value="EF-hand_7"/>
    <property type="match status" value="1"/>
</dbReference>
<dbReference type="PANTHER" id="PTHR34524:SF6">
    <property type="entry name" value="CALCYPHOSINE LIKE"/>
    <property type="match status" value="1"/>
</dbReference>
<accession>A0AAV7JUB9</accession>
<comment type="caution">
    <text evidence="5">The sequence shown here is derived from an EMBL/GenBank/DDBJ whole genome shotgun (WGS) entry which is preliminary data.</text>
</comment>
<sequence length="208" mass="24158">MAATKRHEEDLKRNSKRQEAVTNDPIELLRLKCLSRGACGIKGLGRAFRIMDDDGNRKLDYNEFKKGCYDYGLSLEDYEIRNAFKKFDLDENGTIDFDEFLLSLRPPMSKARRNIIMLAFRKLDKDGSGSITTDDLKGVYSARCHPKYMNGEWTEVQVFREFLKSFDSPENPDYIVTQEEFINYYSGVSASIDSDAYFDLMMRNAWKL</sequence>
<proteinExistence type="predicted"/>
<protein>
    <submittedName>
        <fullName evidence="5">Calcyphosin-like protein</fullName>
    </submittedName>
</protein>
<dbReference type="PROSITE" id="PS50222">
    <property type="entry name" value="EF_HAND_2"/>
    <property type="match status" value="3"/>
</dbReference>
<dbReference type="Pfam" id="PF13405">
    <property type="entry name" value="EF-hand_6"/>
    <property type="match status" value="1"/>
</dbReference>
<dbReference type="CDD" id="cd00051">
    <property type="entry name" value="EFh"/>
    <property type="match status" value="2"/>
</dbReference>
<dbReference type="GO" id="GO:0005509">
    <property type="term" value="F:calcium ion binding"/>
    <property type="evidence" value="ECO:0007669"/>
    <property type="project" value="InterPro"/>
</dbReference>
<gene>
    <name evidence="5" type="ORF">LOD99_4634</name>
</gene>
<organism evidence="5 6">
    <name type="scientific">Oopsacas minuta</name>
    <dbReference type="NCBI Taxonomy" id="111878"/>
    <lineage>
        <taxon>Eukaryota</taxon>
        <taxon>Metazoa</taxon>
        <taxon>Porifera</taxon>
        <taxon>Hexactinellida</taxon>
        <taxon>Hexasterophora</taxon>
        <taxon>Lyssacinosida</taxon>
        <taxon>Leucopsacidae</taxon>
        <taxon>Oopsacas</taxon>
    </lineage>
</organism>
<reference evidence="5 6" key="1">
    <citation type="journal article" date="2023" name="BMC Biol.">
        <title>The compact genome of the sponge Oopsacas minuta (Hexactinellida) is lacking key metazoan core genes.</title>
        <authorList>
            <person name="Santini S."/>
            <person name="Schenkelaars Q."/>
            <person name="Jourda C."/>
            <person name="Duchesne M."/>
            <person name="Belahbib H."/>
            <person name="Rocher C."/>
            <person name="Selva M."/>
            <person name="Riesgo A."/>
            <person name="Vervoort M."/>
            <person name="Leys S.P."/>
            <person name="Kodjabachian L."/>
            <person name="Le Bivic A."/>
            <person name="Borchiellini C."/>
            <person name="Claverie J.M."/>
            <person name="Renard E."/>
        </authorList>
    </citation>
    <scope>NUCLEOTIDE SEQUENCE [LARGE SCALE GENOMIC DNA]</scope>
    <source>
        <strain evidence="5">SPO-2</strain>
    </source>
</reference>
<dbReference type="InterPro" id="IPR051581">
    <property type="entry name" value="Ca-bind"/>
</dbReference>
<dbReference type="SMART" id="SM00054">
    <property type="entry name" value="EFh"/>
    <property type="match status" value="3"/>
</dbReference>
<dbReference type="Proteomes" id="UP001165289">
    <property type="component" value="Unassembled WGS sequence"/>
</dbReference>
<keyword evidence="1" id="KW-0479">Metal-binding</keyword>
<dbReference type="Gene3D" id="1.10.238.10">
    <property type="entry name" value="EF-hand"/>
    <property type="match status" value="2"/>
</dbReference>
<feature type="domain" description="EF-hand" evidence="4">
    <location>
        <begin position="111"/>
        <end position="146"/>
    </location>
</feature>
<keyword evidence="3" id="KW-0106">Calcium</keyword>